<evidence type="ECO:0000256" key="5">
    <source>
        <dbReference type="SAM" id="MobiDB-lite"/>
    </source>
</evidence>
<evidence type="ECO:0000256" key="4">
    <source>
        <dbReference type="SAM" id="Coils"/>
    </source>
</evidence>
<dbReference type="InterPro" id="IPR019163">
    <property type="entry name" value="THO_Thoc5"/>
</dbReference>
<evidence type="ECO:0000256" key="1">
    <source>
        <dbReference type="ARBA" id="ARBA00004123"/>
    </source>
</evidence>
<keyword evidence="7" id="KW-1185">Reference proteome</keyword>
<dbReference type="Pfam" id="PF09766">
    <property type="entry name" value="FmiP_Thoc5"/>
    <property type="match status" value="1"/>
</dbReference>
<feature type="region of interest" description="Disordered" evidence="5">
    <location>
        <begin position="302"/>
        <end position="345"/>
    </location>
</feature>
<accession>A0ABN7AZ29</accession>
<protein>
    <submittedName>
        <fullName evidence="6">THO complex subunit 5</fullName>
    </submittedName>
</protein>
<keyword evidence="3" id="KW-0539">Nucleus</keyword>
<evidence type="ECO:0000313" key="7">
    <source>
        <dbReference type="Proteomes" id="UP001307889"/>
    </source>
</evidence>
<organism evidence="6 7">
    <name type="scientific">Nesidiocoris tenuis</name>
    <dbReference type="NCBI Taxonomy" id="355587"/>
    <lineage>
        <taxon>Eukaryota</taxon>
        <taxon>Metazoa</taxon>
        <taxon>Ecdysozoa</taxon>
        <taxon>Arthropoda</taxon>
        <taxon>Hexapoda</taxon>
        <taxon>Insecta</taxon>
        <taxon>Pterygota</taxon>
        <taxon>Neoptera</taxon>
        <taxon>Paraneoptera</taxon>
        <taxon>Hemiptera</taxon>
        <taxon>Heteroptera</taxon>
        <taxon>Panheteroptera</taxon>
        <taxon>Cimicomorpha</taxon>
        <taxon>Miridae</taxon>
        <taxon>Dicyphina</taxon>
        <taxon>Nesidiocoris</taxon>
    </lineage>
</organism>
<keyword evidence="4" id="KW-0175">Coiled coil</keyword>
<name>A0ABN7AZ29_9HEMI</name>
<comment type="subcellular location">
    <subcellularLocation>
        <location evidence="1">Nucleus</location>
    </subcellularLocation>
</comment>
<evidence type="ECO:0000256" key="2">
    <source>
        <dbReference type="ARBA" id="ARBA00008044"/>
    </source>
</evidence>
<proteinExistence type="inferred from homology"/>
<evidence type="ECO:0000256" key="3">
    <source>
        <dbReference type="ARBA" id="ARBA00023242"/>
    </source>
</evidence>
<feature type="compositionally biased region" description="Low complexity" evidence="5">
    <location>
        <begin position="21"/>
        <end position="31"/>
    </location>
</feature>
<dbReference type="EMBL" id="AP028916">
    <property type="protein sequence ID" value="BES97419.1"/>
    <property type="molecule type" value="Genomic_DNA"/>
</dbReference>
<sequence>MSKETEVVAVVKKRKPDVADDTNNGTETTTTNDEKKPIYQRVSAAEENEAMVRDPVADLEQYQTICKEFAEHLIKIGDLKANKPDGWYDEVIERRMEVSLLAVHMKKLNRIEKIRNKNARERVTKVRQQVDVLQLQLQNLMCEIQHLNREVDKCLMFKKKPLGVDLVPLEQFYAEAPEKITRSEVTKNDEHQLLLARLEWELQQRKELSSLCSELDGKKKSLTSQINKRQADIDSLAPLIKEVLNVTKPLQEKLGYSPWPNSMKSDRASLLPHPLYFLYMQSEAYKEASDSLISVEIQGNDDAAREKMKESTNHRDRTSPASGDESDGGGESSENKPKKESEKLEKRRARLLAKHPLTVLLKISFKDGSSLDLEFAYIVRLNIMTVVPKLNLTNFQLKGTDTGDLLVNKDILANLFVGDCGTDSPNVSNYYQLKEVGLDKLDTDKLGHPYVWVQKIGGLDFTTMTPNKMVEAKLETAKSSIPSVIKVLRHRIINRVALAKQAIALESKNVRSPTSMKSVKLSCSIKSWKSLSYETFLEHPAAAFLRENFTLTPQDIYFCGSISRGKAKLSVLTVVPCDYPKRPPTHALLIEWNDQTLNSTNSPHVMDMEREVNVYLRDFMDRPLWAATLLIYQIHRIMVNFDIFLECNDPPRYSSEKKTVLHPRRGRTRCLPYTYADIGEGVFLHRRPTLESSADQSAKP</sequence>
<dbReference type="PANTHER" id="PTHR13375">
    <property type="entry name" value="FMS INTERACTING PROTEIN"/>
    <property type="match status" value="1"/>
</dbReference>
<reference evidence="6 7" key="1">
    <citation type="submission" date="2023-09" db="EMBL/GenBank/DDBJ databases">
        <title>Nesidiocoris tenuis whole genome shotgun sequence.</title>
        <authorList>
            <person name="Shibata T."/>
            <person name="Shimoda M."/>
            <person name="Kobayashi T."/>
            <person name="Uehara T."/>
        </authorList>
    </citation>
    <scope>NUCLEOTIDE SEQUENCE [LARGE SCALE GENOMIC DNA]</scope>
    <source>
        <strain evidence="6 7">Japan</strain>
    </source>
</reference>
<feature type="compositionally biased region" description="Basic and acidic residues" evidence="5">
    <location>
        <begin position="302"/>
        <end position="318"/>
    </location>
</feature>
<gene>
    <name evidence="6" type="ORF">NTJ_10233</name>
</gene>
<feature type="compositionally biased region" description="Basic and acidic residues" evidence="5">
    <location>
        <begin position="333"/>
        <end position="345"/>
    </location>
</feature>
<dbReference type="PANTHER" id="PTHR13375:SF3">
    <property type="entry name" value="THO COMPLEX SUBUNIT 5 HOMOLOG"/>
    <property type="match status" value="1"/>
</dbReference>
<feature type="coiled-coil region" evidence="4">
    <location>
        <begin position="116"/>
        <end position="150"/>
    </location>
</feature>
<evidence type="ECO:0000313" key="6">
    <source>
        <dbReference type="EMBL" id="BES97419.1"/>
    </source>
</evidence>
<feature type="region of interest" description="Disordered" evidence="5">
    <location>
        <begin position="1"/>
        <end position="35"/>
    </location>
</feature>
<comment type="similarity">
    <text evidence="2">Belongs to the THOC5 family.</text>
</comment>
<dbReference type="Proteomes" id="UP001307889">
    <property type="component" value="Chromosome 8"/>
</dbReference>